<name>A0AAJ2NSA0_ALKPS</name>
<dbReference type="AlphaFoldDB" id="A0AAJ2NSA0"/>
<comment type="caution">
    <text evidence="1">The sequence shown here is derived from an EMBL/GenBank/DDBJ whole genome shotgun (WGS) entry which is preliminary data.</text>
</comment>
<proteinExistence type="predicted"/>
<evidence type="ECO:0000313" key="1">
    <source>
        <dbReference type="EMBL" id="MDV2887680.1"/>
    </source>
</evidence>
<protein>
    <recommendedName>
        <fullName evidence="3">Alpha/beta hydrolase</fullName>
    </recommendedName>
</protein>
<sequence length="104" mass="11273">PKDMADNVLTASIGVSPQSLEAIAFFEKNEEKNGKNYLFGHSKGGELAAEVYVTNYDNVVELHTVNAQPINPNKLSPDQLVALQSKKFDAIVVNGDVVSWLGNV</sequence>
<dbReference type="Proteomes" id="UP001285636">
    <property type="component" value="Unassembled WGS sequence"/>
</dbReference>
<reference evidence="1" key="1">
    <citation type="submission" date="2023-10" db="EMBL/GenBank/DDBJ databases">
        <title>Screening of Alkalihalophilus pseudofirmusBZ-TG-HK211 and Its Alleviation of Salt Stress on Rapeseed Growth.</title>
        <authorList>
            <person name="Zhao B."/>
            <person name="Guo T."/>
        </authorList>
    </citation>
    <scope>NUCLEOTIDE SEQUENCE</scope>
    <source>
        <strain evidence="1">BZ-TG-HK211</strain>
    </source>
</reference>
<evidence type="ECO:0008006" key="3">
    <source>
        <dbReference type="Google" id="ProtNLM"/>
    </source>
</evidence>
<evidence type="ECO:0000313" key="2">
    <source>
        <dbReference type="Proteomes" id="UP001285636"/>
    </source>
</evidence>
<feature type="non-terminal residue" evidence="1">
    <location>
        <position position="1"/>
    </location>
</feature>
<dbReference type="RefSeq" id="WP_323467875.1">
    <property type="nucleotide sequence ID" value="NZ_JAWJAY010000331.1"/>
</dbReference>
<accession>A0AAJ2NSA0</accession>
<dbReference type="SUPFAM" id="SSF53474">
    <property type="entry name" value="alpha/beta-Hydrolases"/>
    <property type="match status" value="1"/>
</dbReference>
<feature type="non-terminal residue" evidence="1">
    <location>
        <position position="104"/>
    </location>
</feature>
<gene>
    <name evidence="1" type="ORF">RYX45_21150</name>
</gene>
<organism evidence="1 2">
    <name type="scientific">Alkalihalophilus pseudofirmus</name>
    <name type="common">Bacillus pseudofirmus</name>
    <dbReference type="NCBI Taxonomy" id="79885"/>
    <lineage>
        <taxon>Bacteria</taxon>
        <taxon>Bacillati</taxon>
        <taxon>Bacillota</taxon>
        <taxon>Bacilli</taxon>
        <taxon>Bacillales</taxon>
        <taxon>Bacillaceae</taxon>
        <taxon>Alkalihalophilus</taxon>
    </lineage>
</organism>
<dbReference type="InterPro" id="IPR029058">
    <property type="entry name" value="AB_hydrolase_fold"/>
</dbReference>
<dbReference type="EMBL" id="JAWJAY010000331">
    <property type="protein sequence ID" value="MDV2887680.1"/>
    <property type="molecule type" value="Genomic_DNA"/>
</dbReference>